<protein>
    <submittedName>
        <fullName evidence="2">Uncharacterized protein</fullName>
    </submittedName>
</protein>
<evidence type="ECO:0000313" key="2">
    <source>
        <dbReference type="EMBL" id="KIK49282.1"/>
    </source>
</evidence>
<feature type="chain" id="PRO_5002207991" evidence="1">
    <location>
        <begin position="22"/>
        <end position="76"/>
    </location>
</feature>
<evidence type="ECO:0000256" key="1">
    <source>
        <dbReference type="SAM" id="SignalP"/>
    </source>
</evidence>
<proteinExistence type="predicted"/>
<gene>
    <name evidence="2" type="ORF">CY34DRAFT_797233</name>
</gene>
<reference evidence="2 3" key="1">
    <citation type="submission" date="2014-04" db="EMBL/GenBank/DDBJ databases">
        <authorList>
            <consortium name="DOE Joint Genome Institute"/>
            <person name="Kuo A."/>
            <person name="Ruytinx J."/>
            <person name="Rineau F."/>
            <person name="Colpaert J."/>
            <person name="Kohler A."/>
            <person name="Nagy L.G."/>
            <person name="Floudas D."/>
            <person name="Copeland A."/>
            <person name="Barry K.W."/>
            <person name="Cichocki N."/>
            <person name="Veneault-Fourrey C."/>
            <person name="LaButti K."/>
            <person name="Lindquist E.A."/>
            <person name="Lipzen A."/>
            <person name="Lundell T."/>
            <person name="Morin E."/>
            <person name="Murat C."/>
            <person name="Sun H."/>
            <person name="Tunlid A."/>
            <person name="Henrissat B."/>
            <person name="Grigoriev I.V."/>
            <person name="Hibbett D.S."/>
            <person name="Martin F."/>
            <person name="Nordberg H.P."/>
            <person name="Cantor M.N."/>
            <person name="Hua S.X."/>
        </authorList>
    </citation>
    <scope>NUCLEOTIDE SEQUENCE [LARGE SCALE GENOMIC DNA]</scope>
    <source>
        <strain evidence="2 3">UH-Slu-Lm8-n1</strain>
    </source>
</reference>
<dbReference type="InParanoid" id="A0A0D0BUS9"/>
<evidence type="ECO:0000313" key="3">
    <source>
        <dbReference type="Proteomes" id="UP000054485"/>
    </source>
</evidence>
<feature type="signal peptide" evidence="1">
    <location>
        <begin position="1"/>
        <end position="21"/>
    </location>
</feature>
<dbReference type="Proteomes" id="UP000054485">
    <property type="component" value="Unassembled WGS sequence"/>
</dbReference>
<dbReference type="AlphaFoldDB" id="A0A0D0BUS9"/>
<reference evidence="3" key="2">
    <citation type="submission" date="2015-01" db="EMBL/GenBank/DDBJ databases">
        <title>Evolutionary Origins and Diversification of the Mycorrhizal Mutualists.</title>
        <authorList>
            <consortium name="DOE Joint Genome Institute"/>
            <consortium name="Mycorrhizal Genomics Consortium"/>
            <person name="Kohler A."/>
            <person name="Kuo A."/>
            <person name="Nagy L.G."/>
            <person name="Floudas D."/>
            <person name="Copeland A."/>
            <person name="Barry K.W."/>
            <person name="Cichocki N."/>
            <person name="Veneault-Fourrey C."/>
            <person name="LaButti K."/>
            <person name="Lindquist E.A."/>
            <person name="Lipzen A."/>
            <person name="Lundell T."/>
            <person name="Morin E."/>
            <person name="Murat C."/>
            <person name="Riley R."/>
            <person name="Ohm R."/>
            <person name="Sun H."/>
            <person name="Tunlid A."/>
            <person name="Henrissat B."/>
            <person name="Grigoriev I.V."/>
            <person name="Hibbett D.S."/>
            <person name="Martin F."/>
        </authorList>
    </citation>
    <scope>NUCLEOTIDE SEQUENCE [LARGE SCALE GENOMIC DNA]</scope>
    <source>
        <strain evidence="3">UH-Slu-Lm8-n1</strain>
    </source>
</reference>
<accession>A0A0D0BUS9</accession>
<sequence length="76" mass="7959">MRFSSAIALAVVAALASSVSATPIDDNAETCHIWCVADIECSTCGSLGGVCVSINSFSWIDNMTRLHGRAFFSAMA</sequence>
<keyword evidence="1" id="KW-0732">Signal</keyword>
<name>A0A0D0BUS9_9AGAM</name>
<dbReference type="EMBL" id="KN835133">
    <property type="protein sequence ID" value="KIK49282.1"/>
    <property type="molecule type" value="Genomic_DNA"/>
</dbReference>
<keyword evidence="3" id="KW-1185">Reference proteome</keyword>
<dbReference type="HOGENOM" id="CLU_2656092_0_0_1"/>
<organism evidence="2 3">
    <name type="scientific">Suillus luteus UH-Slu-Lm8-n1</name>
    <dbReference type="NCBI Taxonomy" id="930992"/>
    <lineage>
        <taxon>Eukaryota</taxon>
        <taxon>Fungi</taxon>
        <taxon>Dikarya</taxon>
        <taxon>Basidiomycota</taxon>
        <taxon>Agaricomycotina</taxon>
        <taxon>Agaricomycetes</taxon>
        <taxon>Agaricomycetidae</taxon>
        <taxon>Boletales</taxon>
        <taxon>Suillineae</taxon>
        <taxon>Suillaceae</taxon>
        <taxon>Suillus</taxon>
    </lineage>
</organism>
<dbReference type="OrthoDB" id="10353057at2759"/>